<evidence type="ECO:0000259" key="9">
    <source>
        <dbReference type="Pfam" id="PF03807"/>
    </source>
</evidence>
<feature type="binding site" evidence="7">
    <location>
        <begin position="10"/>
        <end position="15"/>
    </location>
    <ligand>
        <name>NADP(+)</name>
        <dbReference type="ChEBI" id="CHEBI:58349"/>
    </ligand>
</feature>
<dbReference type="InterPro" id="IPR053790">
    <property type="entry name" value="P5CR-like_CS"/>
</dbReference>
<dbReference type="Gene3D" id="1.10.3730.10">
    <property type="entry name" value="ProC C-terminal domain-like"/>
    <property type="match status" value="1"/>
</dbReference>
<dbReference type="InterPro" id="IPR036291">
    <property type="entry name" value="NAD(P)-bd_dom_sf"/>
</dbReference>
<dbReference type="UniPathway" id="UPA00098">
    <property type="reaction ID" value="UER00361"/>
</dbReference>
<comment type="pathway">
    <text evidence="5 8">Amino-acid biosynthesis; L-proline biosynthesis; L-proline from L-glutamate 5-semialdehyde: step 1/1.</text>
</comment>
<keyword evidence="12" id="KW-1185">Reference proteome</keyword>
<dbReference type="AlphaFoldDB" id="A0A1H5BRS4"/>
<dbReference type="EMBL" id="FNTX01000001">
    <property type="protein sequence ID" value="SED56988.1"/>
    <property type="molecule type" value="Genomic_DNA"/>
</dbReference>
<dbReference type="OrthoDB" id="9805754at2"/>
<dbReference type="Gene3D" id="3.40.50.720">
    <property type="entry name" value="NAD(P)-binding Rossmann-like Domain"/>
    <property type="match status" value="1"/>
</dbReference>
<dbReference type="EC" id="1.5.1.2" evidence="5 6"/>
<dbReference type="InterPro" id="IPR000304">
    <property type="entry name" value="Pyrroline-COOH_reductase"/>
</dbReference>
<comment type="catalytic activity">
    <reaction evidence="5">
        <text>L-proline + NAD(+) = (S)-1-pyrroline-5-carboxylate + NADH + 2 H(+)</text>
        <dbReference type="Rhea" id="RHEA:14105"/>
        <dbReference type="ChEBI" id="CHEBI:15378"/>
        <dbReference type="ChEBI" id="CHEBI:17388"/>
        <dbReference type="ChEBI" id="CHEBI:57540"/>
        <dbReference type="ChEBI" id="CHEBI:57945"/>
        <dbReference type="ChEBI" id="CHEBI:60039"/>
        <dbReference type="EC" id="1.5.1.2"/>
    </reaction>
</comment>
<evidence type="ECO:0000256" key="5">
    <source>
        <dbReference type="HAMAP-Rule" id="MF_01925"/>
    </source>
</evidence>
<dbReference type="Proteomes" id="UP000199220">
    <property type="component" value="Unassembled WGS sequence"/>
</dbReference>
<dbReference type="PROSITE" id="PS00521">
    <property type="entry name" value="P5CR"/>
    <property type="match status" value="1"/>
</dbReference>
<dbReference type="PIRSF" id="PIRSF000193">
    <property type="entry name" value="Pyrrol-5-carb_rd"/>
    <property type="match status" value="1"/>
</dbReference>
<keyword evidence="5" id="KW-0963">Cytoplasm</keyword>
<dbReference type="Pfam" id="PF14748">
    <property type="entry name" value="P5CR_dimer"/>
    <property type="match status" value="1"/>
</dbReference>
<organism evidence="11 12">
    <name type="scientific">Ruania alba</name>
    <dbReference type="NCBI Taxonomy" id="648782"/>
    <lineage>
        <taxon>Bacteria</taxon>
        <taxon>Bacillati</taxon>
        <taxon>Actinomycetota</taxon>
        <taxon>Actinomycetes</taxon>
        <taxon>Micrococcales</taxon>
        <taxon>Ruaniaceae</taxon>
        <taxon>Ruania</taxon>
    </lineage>
</organism>
<evidence type="ECO:0000256" key="7">
    <source>
        <dbReference type="PIRSR" id="PIRSR000193-1"/>
    </source>
</evidence>
<accession>A0A1H5BRS4</accession>
<protein>
    <recommendedName>
        <fullName evidence="5 6">Pyrroline-5-carboxylate reductase</fullName>
        <shortName evidence="5">P5C reductase</shortName>
        <shortName evidence="5">P5CR</shortName>
        <ecNumber evidence="5 6">1.5.1.2</ecNumber>
    </recommendedName>
    <alternativeName>
        <fullName evidence="5">PCA reductase</fullName>
    </alternativeName>
</protein>
<dbReference type="RefSeq" id="WP_089771273.1">
    <property type="nucleotide sequence ID" value="NZ_FNTX01000001.1"/>
</dbReference>
<reference evidence="12" key="1">
    <citation type="submission" date="2016-10" db="EMBL/GenBank/DDBJ databases">
        <authorList>
            <person name="Varghese N."/>
            <person name="Submissions S."/>
        </authorList>
    </citation>
    <scope>NUCLEOTIDE SEQUENCE [LARGE SCALE GENOMIC DNA]</scope>
    <source>
        <strain evidence="12">DSM 21368</strain>
    </source>
</reference>
<gene>
    <name evidence="5" type="primary">proC</name>
    <name evidence="11" type="ORF">SAMN04488554_0173</name>
</gene>
<evidence type="ECO:0000313" key="12">
    <source>
        <dbReference type="Proteomes" id="UP000199220"/>
    </source>
</evidence>
<evidence type="ECO:0000256" key="6">
    <source>
        <dbReference type="NCBIfam" id="TIGR00112"/>
    </source>
</evidence>
<comment type="function">
    <text evidence="4 5">Catalyzes the reduction of 1-pyrroline-5-carboxylate (PCA) to L-proline.</text>
</comment>
<dbReference type="PANTHER" id="PTHR11645:SF0">
    <property type="entry name" value="PYRROLINE-5-CARBOXYLATE REDUCTASE 3"/>
    <property type="match status" value="1"/>
</dbReference>
<keyword evidence="2 5" id="KW-0521">NADP</keyword>
<dbReference type="InterPro" id="IPR029036">
    <property type="entry name" value="P5CR_dimer"/>
</dbReference>
<dbReference type="GO" id="GO:0005737">
    <property type="term" value="C:cytoplasm"/>
    <property type="evidence" value="ECO:0007669"/>
    <property type="project" value="UniProtKB-SubCell"/>
</dbReference>
<dbReference type="InterPro" id="IPR008927">
    <property type="entry name" value="6-PGluconate_DH-like_C_sf"/>
</dbReference>
<evidence type="ECO:0000256" key="4">
    <source>
        <dbReference type="ARBA" id="ARBA00058118"/>
    </source>
</evidence>
<feature type="domain" description="Pyrroline-5-carboxylate reductase catalytic N-terminal" evidence="9">
    <location>
        <begin position="8"/>
        <end position="99"/>
    </location>
</feature>
<dbReference type="FunFam" id="1.10.3730.10:FF:000001">
    <property type="entry name" value="Pyrroline-5-carboxylate reductase"/>
    <property type="match status" value="1"/>
</dbReference>
<comment type="catalytic activity">
    <reaction evidence="5 8">
        <text>L-proline + NADP(+) = (S)-1-pyrroline-5-carboxylate + NADPH + 2 H(+)</text>
        <dbReference type="Rhea" id="RHEA:14109"/>
        <dbReference type="ChEBI" id="CHEBI:15378"/>
        <dbReference type="ChEBI" id="CHEBI:17388"/>
        <dbReference type="ChEBI" id="CHEBI:57783"/>
        <dbReference type="ChEBI" id="CHEBI:58349"/>
        <dbReference type="ChEBI" id="CHEBI:60039"/>
        <dbReference type="EC" id="1.5.1.2"/>
    </reaction>
</comment>
<keyword evidence="5 8" id="KW-0641">Proline biosynthesis</keyword>
<feature type="binding site" evidence="7">
    <location>
        <begin position="70"/>
        <end position="73"/>
    </location>
    <ligand>
        <name>NADP(+)</name>
        <dbReference type="ChEBI" id="CHEBI:58349"/>
    </ligand>
</feature>
<dbReference type="PANTHER" id="PTHR11645">
    <property type="entry name" value="PYRROLINE-5-CARBOXYLATE REDUCTASE"/>
    <property type="match status" value="1"/>
</dbReference>
<feature type="domain" description="Pyrroline-5-carboxylate reductase dimerisation" evidence="10">
    <location>
        <begin position="164"/>
        <end position="266"/>
    </location>
</feature>
<proteinExistence type="inferred from homology"/>
<evidence type="ECO:0000256" key="3">
    <source>
        <dbReference type="ARBA" id="ARBA00023002"/>
    </source>
</evidence>
<dbReference type="InterPro" id="IPR028939">
    <property type="entry name" value="P5C_Rdtase_cat_N"/>
</dbReference>
<sequence length="272" mass="27649">MANSSSTAFIGIGVMGEAILTSVLRTVDPQHVRVADGRVEYARERAAAHGVRAAASNTEAVDGAAVVLLAVKPKDIGAVAEEIAPAITPGAVVVSVAAGISTAFLESRLPAGTPVVRVMPNTPATIGAGVSVLSAGTHATPAHLDQISTLLEGTGAVYRVDEPYQDAVTAISGSGPAYVFYLIDALAEAGVLGGLSRDLARDLAVRTVAGAGAMAQQTGEHPVVLRERVSSPAGTTVAALRELDERGVRAAVIAAAETVRTRSIEMGRELDS</sequence>
<dbReference type="NCBIfam" id="TIGR00112">
    <property type="entry name" value="proC"/>
    <property type="match status" value="1"/>
</dbReference>
<evidence type="ECO:0000256" key="2">
    <source>
        <dbReference type="ARBA" id="ARBA00022857"/>
    </source>
</evidence>
<evidence type="ECO:0000313" key="11">
    <source>
        <dbReference type="EMBL" id="SED56988.1"/>
    </source>
</evidence>
<evidence type="ECO:0000256" key="8">
    <source>
        <dbReference type="RuleBase" id="RU003903"/>
    </source>
</evidence>
<dbReference type="STRING" id="648782.SAMN04488554_0173"/>
<name>A0A1H5BRS4_9MICO</name>
<dbReference type="SUPFAM" id="SSF51735">
    <property type="entry name" value="NAD(P)-binding Rossmann-fold domains"/>
    <property type="match status" value="1"/>
</dbReference>
<dbReference type="Pfam" id="PF03807">
    <property type="entry name" value="F420_oxidored"/>
    <property type="match status" value="1"/>
</dbReference>
<evidence type="ECO:0000259" key="10">
    <source>
        <dbReference type="Pfam" id="PF14748"/>
    </source>
</evidence>
<feature type="binding site" evidence="7">
    <location>
        <position position="57"/>
    </location>
    <ligand>
        <name>NADPH</name>
        <dbReference type="ChEBI" id="CHEBI:57783"/>
    </ligand>
</feature>
<dbReference type="GO" id="GO:0004735">
    <property type="term" value="F:pyrroline-5-carboxylate reductase activity"/>
    <property type="evidence" value="ECO:0007669"/>
    <property type="project" value="UniProtKB-UniRule"/>
</dbReference>
<keyword evidence="5 8" id="KW-0028">Amino-acid biosynthesis</keyword>
<comment type="subcellular location">
    <subcellularLocation>
        <location evidence="5">Cytoplasm</location>
    </subcellularLocation>
</comment>
<evidence type="ECO:0000256" key="1">
    <source>
        <dbReference type="ARBA" id="ARBA00005525"/>
    </source>
</evidence>
<dbReference type="GO" id="GO:0055129">
    <property type="term" value="P:L-proline biosynthetic process"/>
    <property type="evidence" value="ECO:0007669"/>
    <property type="project" value="UniProtKB-UniRule"/>
</dbReference>
<keyword evidence="3 5" id="KW-0560">Oxidoreductase</keyword>
<dbReference type="HAMAP" id="MF_01925">
    <property type="entry name" value="P5C_reductase"/>
    <property type="match status" value="1"/>
</dbReference>
<comment type="similarity">
    <text evidence="1 5 8">Belongs to the pyrroline-5-carboxylate reductase family.</text>
</comment>
<dbReference type="SUPFAM" id="SSF48179">
    <property type="entry name" value="6-phosphogluconate dehydrogenase C-terminal domain-like"/>
    <property type="match status" value="1"/>
</dbReference>